<feature type="domain" description="HTH tetR-type" evidence="5">
    <location>
        <begin position="22"/>
        <end position="82"/>
    </location>
</feature>
<dbReference type="Pfam" id="PF00440">
    <property type="entry name" value="TetR_N"/>
    <property type="match status" value="1"/>
</dbReference>
<organism evidence="6 7">
    <name type="scientific">Stackebrandtia nassauensis (strain DSM 44728 / CIP 108903 / NRRL B-16338 / NBRC 102104 / LLR-40K-21)</name>
    <dbReference type="NCBI Taxonomy" id="446470"/>
    <lineage>
        <taxon>Bacteria</taxon>
        <taxon>Bacillati</taxon>
        <taxon>Actinomycetota</taxon>
        <taxon>Actinomycetes</taxon>
        <taxon>Glycomycetales</taxon>
        <taxon>Glycomycetaceae</taxon>
        <taxon>Stackebrandtia</taxon>
    </lineage>
</organism>
<protein>
    <submittedName>
        <fullName evidence="6">Transcriptional regulator, TetR family</fullName>
    </submittedName>
</protein>
<evidence type="ECO:0000256" key="4">
    <source>
        <dbReference type="PROSITE-ProRule" id="PRU00335"/>
    </source>
</evidence>
<feature type="DNA-binding region" description="H-T-H motif" evidence="4">
    <location>
        <begin position="45"/>
        <end position="64"/>
    </location>
</feature>
<sequence>MGERNNLTVRRGRPPVSEPERWRQRLEVSRHAVRLFREHGVAATSGEQIAAAAGISERTLWRYFRTKESCVEPLLTKTVESFREVLRTWPSEVELADHLRAAYSPVPDASDPDIDAVLAVVRMTHDEPVLRAVYLVLRERADATLADVLAARTGQSADAPEIRMRAAATGAALCAATDHLVSITEAGLTPEHLREHRERLADFLTYLTDGPNRPTPSDDGADHE</sequence>
<evidence type="ECO:0000313" key="6">
    <source>
        <dbReference type="EMBL" id="ADD42509.1"/>
    </source>
</evidence>
<dbReference type="InterPro" id="IPR009057">
    <property type="entry name" value="Homeodomain-like_sf"/>
</dbReference>
<evidence type="ECO:0000259" key="5">
    <source>
        <dbReference type="PROSITE" id="PS50977"/>
    </source>
</evidence>
<dbReference type="eggNOG" id="COG1309">
    <property type="taxonomic scope" value="Bacteria"/>
</dbReference>
<keyword evidence="1" id="KW-0805">Transcription regulation</keyword>
<dbReference type="SUPFAM" id="SSF46689">
    <property type="entry name" value="Homeodomain-like"/>
    <property type="match status" value="1"/>
</dbReference>
<gene>
    <name evidence="6" type="ordered locus">Snas_2833</name>
</gene>
<reference evidence="6 7" key="1">
    <citation type="journal article" date="2009" name="Stand. Genomic Sci.">
        <title>Complete genome sequence of Stackebrandtia nassauensis type strain (LLR-40K-21).</title>
        <authorList>
            <person name="Munk C."/>
            <person name="Lapidus A."/>
            <person name="Copeland A."/>
            <person name="Jando M."/>
            <person name="Mayilraj S."/>
            <person name="Glavina Del Rio T."/>
            <person name="Nolan M."/>
            <person name="Chen F."/>
            <person name="Lucas S."/>
            <person name="Tice H."/>
            <person name="Cheng J.F."/>
            <person name="Han C."/>
            <person name="Detter J.C."/>
            <person name="Bruce D."/>
            <person name="Goodwin L."/>
            <person name="Chain P."/>
            <person name="Pitluck S."/>
            <person name="Goker M."/>
            <person name="Ovchinikova G."/>
            <person name="Pati A."/>
            <person name="Ivanova N."/>
            <person name="Mavromatis K."/>
            <person name="Chen A."/>
            <person name="Palaniappan K."/>
            <person name="Land M."/>
            <person name="Hauser L."/>
            <person name="Chang Y.J."/>
            <person name="Jeffries C.D."/>
            <person name="Bristow J."/>
            <person name="Eisen J.A."/>
            <person name="Markowitz V."/>
            <person name="Hugenholtz P."/>
            <person name="Kyrpides N.C."/>
            <person name="Klenk H.P."/>
        </authorList>
    </citation>
    <scope>NUCLEOTIDE SEQUENCE [LARGE SCALE GENOMIC DNA]</scope>
    <source>
        <strain evidence="7">DSM 44728 / CIP 108903 / NRRL B-16338 / NBRC 102104 / LLR-40K-21</strain>
    </source>
</reference>
<dbReference type="HOGENOM" id="CLU_069356_2_4_11"/>
<keyword evidence="2 4" id="KW-0238">DNA-binding</keyword>
<dbReference type="RefSeq" id="WP_013018080.1">
    <property type="nucleotide sequence ID" value="NC_013947.1"/>
</dbReference>
<evidence type="ECO:0000256" key="3">
    <source>
        <dbReference type="ARBA" id="ARBA00023163"/>
    </source>
</evidence>
<evidence type="ECO:0000313" key="7">
    <source>
        <dbReference type="Proteomes" id="UP000000844"/>
    </source>
</evidence>
<dbReference type="AlphaFoldDB" id="D3Q8D5"/>
<dbReference type="GO" id="GO:0003700">
    <property type="term" value="F:DNA-binding transcription factor activity"/>
    <property type="evidence" value="ECO:0007669"/>
    <property type="project" value="TreeGrafter"/>
</dbReference>
<evidence type="ECO:0000256" key="1">
    <source>
        <dbReference type="ARBA" id="ARBA00023015"/>
    </source>
</evidence>
<dbReference type="Pfam" id="PF17754">
    <property type="entry name" value="TetR_C_14"/>
    <property type="match status" value="1"/>
</dbReference>
<dbReference type="Proteomes" id="UP000000844">
    <property type="component" value="Chromosome"/>
</dbReference>
<dbReference type="KEGG" id="sna:Snas_2833"/>
<accession>D3Q8D5</accession>
<dbReference type="EMBL" id="CP001778">
    <property type="protein sequence ID" value="ADD42509.1"/>
    <property type="molecule type" value="Genomic_DNA"/>
</dbReference>
<keyword evidence="3" id="KW-0804">Transcription</keyword>
<proteinExistence type="predicted"/>
<dbReference type="PRINTS" id="PR00455">
    <property type="entry name" value="HTHTETR"/>
</dbReference>
<dbReference type="STRING" id="446470.Snas_2833"/>
<dbReference type="GO" id="GO:0000976">
    <property type="term" value="F:transcription cis-regulatory region binding"/>
    <property type="evidence" value="ECO:0007669"/>
    <property type="project" value="TreeGrafter"/>
</dbReference>
<dbReference type="InterPro" id="IPR050109">
    <property type="entry name" value="HTH-type_TetR-like_transc_reg"/>
</dbReference>
<dbReference type="Gene3D" id="1.10.357.10">
    <property type="entry name" value="Tetracycline Repressor, domain 2"/>
    <property type="match status" value="1"/>
</dbReference>
<keyword evidence="7" id="KW-1185">Reference proteome</keyword>
<name>D3Q8D5_STANL</name>
<dbReference type="InterPro" id="IPR001647">
    <property type="entry name" value="HTH_TetR"/>
</dbReference>
<dbReference type="PANTHER" id="PTHR30055">
    <property type="entry name" value="HTH-TYPE TRANSCRIPTIONAL REGULATOR RUTR"/>
    <property type="match status" value="1"/>
</dbReference>
<dbReference type="PROSITE" id="PS50977">
    <property type="entry name" value="HTH_TETR_2"/>
    <property type="match status" value="1"/>
</dbReference>
<dbReference type="PANTHER" id="PTHR30055:SF238">
    <property type="entry name" value="MYCOFACTOCIN BIOSYNTHESIS TRANSCRIPTIONAL REGULATOR MFTR-RELATED"/>
    <property type="match status" value="1"/>
</dbReference>
<evidence type="ECO:0000256" key="2">
    <source>
        <dbReference type="ARBA" id="ARBA00023125"/>
    </source>
</evidence>
<dbReference type="InterPro" id="IPR041347">
    <property type="entry name" value="MftR_C"/>
</dbReference>